<dbReference type="OrthoDB" id="9771846at2"/>
<keyword evidence="1" id="KW-1133">Transmembrane helix</keyword>
<evidence type="ECO:0000313" key="3">
    <source>
        <dbReference type="EMBL" id="AFZ14244.1"/>
    </source>
</evidence>
<dbReference type="CDD" id="cd04186">
    <property type="entry name" value="GT_2_like_c"/>
    <property type="match status" value="1"/>
</dbReference>
<evidence type="ECO:0000313" key="4">
    <source>
        <dbReference type="Proteomes" id="UP000010472"/>
    </source>
</evidence>
<dbReference type="Pfam" id="PF00535">
    <property type="entry name" value="Glycos_transf_2"/>
    <property type="match status" value="1"/>
</dbReference>
<dbReference type="PANTHER" id="PTHR43179">
    <property type="entry name" value="RHAMNOSYLTRANSFERASE WBBL"/>
    <property type="match status" value="1"/>
</dbReference>
<keyword evidence="4" id="KW-1185">Reference proteome</keyword>
<dbReference type="AlphaFoldDB" id="K9W376"/>
<dbReference type="eggNOG" id="COG1216">
    <property type="taxonomic scope" value="Bacteria"/>
</dbReference>
<evidence type="ECO:0000256" key="1">
    <source>
        <dbReference type="SAM" id="Phobius"/>
    </source>
</evidence>
<protein>
    <submittedName>
        <fullName evidence="3">Glycosyl transferase family 2</fullName>
    </submittedName>
</protein>
<feature type="transmembrane region" description="Helical" evidence="1">
    <location>
        <begin position="236"/>
        <end position="257"/>
    </location>
</feature>
<reference evidence="3 4" key="1">
    <citation type="submission" date="2012-06" db="EMBL/GenBank/DDBJ databases">
        <title>Finished chromosome of genome of Crinalium epipsammum PCC 9333.</title>
        <authorList>
            <consortium name="US DOE Joint Genome Institute"/>
            <person name="Gugger M."/>
            <person name="Coursin T."/>
            <person name="Rippka R."/>
            <person name="Tandeau De Marsac N."/>
            <person name="Huntemann M."/>
            <person name="Wei C.-L."/>
            <person name="Han J."/>
            <person name="Detter J.C."/>
            <person name="Han C."/>
            <person name="Tapia R."/>
            <person name="Davenport K."/>
            <person name="Daligault H."/>
            <person name="Erkkila T."/>
            <person name="Gu W."/>
            <person name="Munk A.C.C."/>
            <person name="Teshima H."/>
            <person name="Xu Y."/>
            <person name="Chain P."/>
            <person name="Chen A."/>
            <person name="Krypides N."/>
            <person name="Mavromatis K."/>
            <person name="Markowitz V."/>
            <person name="Szeto E."/>
            <person name="Ivanova N."/>
            <person name="Mikhailova N."/>
            <person name="Ovchinnikova G."/>
            <person name="Pagani I."/>
            <person name="Pati A."/>
            <person name="Goodwin L."/>
            <person name="Peters L."/>
            <person name="Pitluck S."/>
            <person name="Woyke T."/>
            <person name="Kerfeld C."/>
        </authorList>
    </citation>
    <scope>NUCLEOTIDE SEQUENCE [LARGE SCALE GENOMIC DNA]</scope>
    <source>
        <strain evidence="3 4">PCC 9333</strain>
    </source>
</reference>
<dbReference type="RefSeq" id="WP_015204350.1">
    <property type="nucleotide sequence ID" value="NC_019753.1"/>
</dbReference>
<dbReference type="KEGG" id="cep:Cri9333_3416"/>
<keyword evidence="1" id="KW-0812">Transmembrane</keyword>
<name>K9W376_9CYAN</name>
<gene>
    <name evidence="3" type="ORF">Cri9333_3416</name>
</gene>
<organism evidence="3 4">
    <name type="scientific">Crinalium epipsammum PCC 9333</name>
    <dbReference type="NCBI Taxonomy" id="1173022"/>
    <lineage>
        <taxon>Bacteria</taxon>
        <taxon>Bacillati</taxon>
        <taxon>Cyanobacteriota</taxon>
        <taxon>Cyanophyceae</taxon>
        <taxon>Gomontiellales</taxon>
        <taxon>Gomontiellaceae</taxon>
        <taxon>Crinalium</taxon>
    </lineage>
</organism>
<dbReference type="PANTHER" id="PTHR43179:SF7">
    <property type="entry name" value="RHAMNOSYLTRANSFERASE WBBL"/>
    <property type="match status" value="1"/>
</dbReference>
<dbReference type="InterPro" id="IPR029044">
    <property type="entry name" value="Nucleotide-diphossugar_trans"/>
</dbReference>
<accession>K9W376</accession>
<keyword evidence="3" id="KW-0808">Transferase</keyword>
<feature type="domain" description="Glycosyltransferase 2-like" evidence="2">
    <location>
        <begin position="7"/>
        <end position="166"/>
    </location>
</feature>
<dbReference type="Gene3D" id="3.90.550.10">
    <property type="entry name" value="Spore Coat Polysaccharide Biosynthesis Protein SpsA, Chain A"/>
    <property type="match status" value="1"/>
</dbReference>
<dbReference type="SUPFAM" id="SSF53448">
    <property type="entry name" value="Nucleotide-diphospho-sugar transferases"/>
    <property type="match status" value="1"/>
</dbReference>
<dbReference type="STRING" id="1173022.Cri9333_3416"/>
<keyword evidence="1" id="KW-0472">Membrane</keyword>
<dbReference type="Proteomes" id="UP000010472">
    <property type="component" value="Chromosome"/>
</dbReference>
<sequence length="303" mass="35257">MQNTKLSIVIVTYKTCQFLKNLIISLQEDCLNLDLNIDIIVVDNNSEDGTKEMLKEKFPDVILISNEHNYGPARAFNMGIRLAFENKSDFVILANSDIKVIEGTVSSMVNYLNSNPHVDGVCGSILNPDLTKQFQRTHIISFKKPDFSQAFQIEWIGNFFSMVRINCFEKIGLYDENYYFYNEDLDWIERAKKAKMTFMYIPTAPVIHYGGQGKKHNISAILIDFPRANIYYYRKFYNNLIWLFYIGILLEINYKILLIKIQKLKEKDHKELDAALDIYSKSLKLMGEEIKKPRPFIGTEPKL</sequence>
<dbReference type="GO" id="GO:0016740">
    <property type="term" value="F:transferase activity"/>
    <property type="evidence" value="ECO:0007669"/>
    <property type="project" value="UniProtKB-KW"/>
</dbReference>
<dbReference type="InterPro" id="IPR001173">
    <property type="entry name" value="Glyco_trans_2-like"/>
</dbReference>
<proteinExistence type="predicted"/>
<dbReference type="EMBL" id="CP003620">
    <property type="protein sequence ID" value="AFZ14244.1"/>
    <property type="molecule type" value="Genomic_DNA"/>
</dbReference>
<dbReference type="HOGENOM" id="CLU_023845_4_1_3"/>
<evidence type="ECO:0000259" key="2">
    <source>
        <dbReference type="Pfam" id="PF00535"/>
    </source>
</evidence>